<feature type="region of interest" description="Disordered" evidence="1">
    <location>
        <begin position="1"/>
        <end position="39"/>
    </location>
</feature>
<organism evidence="2 3">
    <name type="scientific">Lentinula guzmanii</name>
    <dbReference type="NCBI Taxonomy" id="2804957"/>
    <lineage>
        <taxon>Eukaryota</taxon>
        <taxon>Fungi</taxon>
        <taxon>Dikarya</taxon>
        <taxon>Basidiomycota</taxon>
        <taxon>Agaricomycotina</taxon>
        <taxon>Agaricomycetes</taxon>
        <taxon>Agaricomycetidae</taxon>
        <taxon>Agaricales</taxon>
        <taxon>Marasmiineae</taxon>
        <taxon>Omphalotaceae</taxon>
        <taxon>Lentinula</taxon>
    </lineage>
</organism>
<reference evidence="2" key="2">
    <citation type="journal article" date="2023" name="Proc. Natl. Acad. Sci. U.S.A.">
        <title>A global phylogenomic analysis of the shiitake genus Lentinula.</title>
        <authorList>
            <person name="Sierra-Patev S."/>
            <person name="Min B."/>
            <person name="Naranjo-Ortiz M."/>
            <person name="Looney B."/>
            <person name="Konkel Z."/>
            <person name="Slot J.C."/>
            <person name="Sakamoto Y."/>
            <person name="Steenwyk J.L."/>
            <person name="Rokas A."/>
            <person name="Carro J."/>
            <person name="Camarero S."/>
            <person name="Ferreira P."/>
            <person name="Molpeceres G."/>
            <person name="Ruiz-Duenas F.J."/>
            <person name="Serrano A."/>
            <person name="Henrissat B."/>
            <person name="Drula E."/>
            <person name="Hughes K.W."/>
            <person name="Mata J.L."/>
            <person name="Ishikawa N.K."/>
            <person name="Vargas-Isla R."/>
            <person name="Ushijima S."/>
            <person name="Smith C.A."/>
            <person name="Donoghue J."/>
            <person name="Ahrendt S."/>
            <person name="Andreopoulos W."/>
            <person name="He G."/>
            <person name="LaButti K."/>
            <person name="Lipzen A."/>
            <person name="Ng V."/>
            <person name="Riley R."/>
            <person name="Sandor L."/>
            <person name="Barry K."/>
            <person name="Martinez A.T."/>
            <person name="Xiao Y."/>
            <person name="Gibbons J.G."/>
            <person name="Terashima K."/>
            <person name="Grigoriev I.V."/>
            <person name="Hibbett D."/>
        </authorList>
    </citation>
    <scope>NUCLEOTIDE SEQUENCE</scope>
    <source>
        <strain evidence="2">ET3784</strain>
    </source>
</reference>
<dbReference type="AlphaFoldDB" id="A0AA38MUF8"/>
<keyword evidence="3" id="KW-1185">Reference proteome</keyword>
<proteinExistence type="predicted"/>
<name>A0AA38MUF8_9AGAR</name>
<evidence type="ECO:0000313" key="2">
    <source>
        <dbReference type="EMBL" id="KAJ3710875.1"/>
    </source>
</evidence>
<gene>
    <name evidence="2" type="ORF">DFJ43DRAFT_970163</name>
</gene>
<feature type="non-terminal residue" evidence="2">
    <location>
        <position position="1"/>
    </location>
</feature>
<dbReference type="Proteomes" id="UP001176059">
    <property type="component" value="Unassembled WGS sequence"/>
</dbReference>
<feature type="non-terminal residue" evidence="2">
    <location>
        <position position="197"/>
    </location>
</feature>
<feature type="compositionally biased region" description="Low complexity" evidence="1">
    <location>
        <begin position="176"/>
        <end position="185"/>
    </location>
</feature>
<evidence type="ECO:0000313" key="3">
    <source>
        <dbReference type="Proteomes" id="UP001176059"/>
    </source>
</evidence>
<protein>
    <submittedName>
        <fullName evidence="2">Uncharacterized protein</fullName>
    </submittedName>
</protein>
<sequence length="197" mass="21123">YGPSSSAEGTGYHYSTGTEHMGSSPTSIPRYQPGQYLAPINTGETLQLDEHSTLYMQSNPSTLSYGQGQNAQSLNNSVSEEYYALSPVVASNPGSAHSYASHSFTSAGYSSATGLRNLPPPRSRSPTPAADDEDYYVVGNDSYHYTGGLHDPEKANNYDNYSSYGSQYAYDSSALPTPIEPITPVETRHFGPAPSGR</sequence>
<dbReference type="EMBL" id="JANVFO010000131">
    <property type="protein sequence ID" value="KAJ3710875.1"/>
    <property type="molecule type" value="Genomic_DNA"/>
</dbReference>
<evidence type="ECO:0000256" key="1">
    <source>
        <dbReference type="SAM" id="MobiDB-lite"/>
    </source>
</evidence>
<reference evidence="2" key="1">
    <citation type="submission" date="2022-08" db="EMBL/GenBank/DDBJ databases">
        <authorList>
            <consortium name="DOE Joint Genome Institute"/>
            <person name="Min B."/>
            <person name="Sierra-Patev S."/>
            <person name="Naranjo-Ortiz M."/>
            <person name="Looney B."/>
            <person name="Konkel Z."/>
            <person name="Slot J.C."/>
            <person name="Sakamoto Y."/>
            <person name="Steenwyk J.L."/>
            <person name="Rokas A."/>
            <person name="Carro J."/>
            <person name="Camarero S."/>
            <person name="Ferreira P."/>
            <person name="Molpeceres G."/>
            <person name="Ruiz-duenas F.J."/>
            <person name="Serrano A."/>
            <person name="Henrissat B."/>
            <person name="Drula E."/>
            <person name="Hughes K.W."/>
            <person name="Mata J.L."/>
            <person name="Ishikawa N.K."/>
            <person name="Vargas-Isla R."/>
            <person name="Ushijima S."/>
            <person name="Smith C.A."/>
            <person name="Ahrendt S."/>
            <person name="Andreopoulos W."/>
            <person name="He G."/>
            <person name="LaButti K."/>
            <person name="Lipzen A."/>
            <person name="Ng V."/>
            <person name="Riley R."/>
            <person name="Sandor L."/>
            <person name="Barry K."/>
            <person name="Martinez A.T."/>
            <person name="Xiao Y."/>
            <person name="Gibbons J.G."/>
            <person name="Terashima K."/>
            <person name="Hibbett D.S."/>
            <person name="Grigoriev I.V."/>
        </authorList>
    </citation>
    <scope>NUCLEOTIDE SEQUENCE</scope>
    <source>
        <strain evidence="2">ET3784</strain>
    </source>
</reference>
<feature type="region of interest" description="Disordered" evidence="1">
    <location>
        <begin position="170"/>
        <end position="197"/>
    </location>
</feature>
<comment type="caution">
    <text evidence="2">The sequence shown here is derived from an EMBL/GenBank/DDBJ whole genome shotgun (WGS) entry which is preliminary data.</text>
</comment>
<feature type="compositionally biased region" description="Polar residues" evidence="1">
    <location>
        <begin position="1"/>
        <end position="29"/>
    </location>
</feature>
<accession>A0AA38MUF8</accession>
<feature type="region of interest" description="Disordered" evidence="1">
    <location>
        <begin position="112"/>
        <end position="134"/>
    </location>
</feature>